<organism evidence="2 3">
    <name type="scientific">Nannocystis radixulma</name>
    <dbReference type="NCBI Taxonomy" id="2995305"/>
    <lineage>
        <taxon>Bacteria</taxon>
        <taxon>Pseudomonadati</taxon>
        <taxon>Myxococcota</taxon>
        <taxon>Polyangia</taxon>
        <taxon>Nannocystales</taxon>
        <taxon>Nannocystaceae</taxon>
        <taxon>Nannocystis</taxon>
    </lineage>
</organism>
<keyword evidence="1" id="KW-0812">Transmembrane</keyword>
<feature type="transmembrane region" description="Helical" evidence="1">
    <location>
        <begin position="147"/>
        <end position="167"/>
    </location>
</feature>
<evidence type="ECO:0000256" key="1">
    <source>
        <dbReference type="SAM" id="Phobius"/>
    </source>
</evidence>
<protein>
    <submittedName>
        <fullName evidence="2">Uncharacterized protein</fullName>
    </submittedName>
</protein>
<keyword evidence="3" id="KW-1185">Reference proteome</keyword>
<name>A0ABT5B061_9BACT</name>
<gene>
    <name evidence="2" type="ORF">POL58_07065</name>
</gene>
<feature type="transmembrane region" description="Helical" evidence="1">
    <location>
        <begin position="50"/>
        <end position="72"/>
    </location>
</feature>
<feature type="transmembrane region" description="Helical" evidence="1">
    <location>
        <begin position="21"/>
        <end position="44"/>
    </location>
</feature>
<evidence type="ECO:0000313" key="2">
    <source>
        <dbReference type="EMBL" id="MDC0667490.1"/>
    </source>
</evidence>
<dbReference type="EMBL" id="JAQNDN010000002">
    <property type="protein sequence ID" value="MDC0667490.1"/>
    <property type="molecule type" value="Genomic_DNA"/>
</dbReference>
<accession>A0ABT5B061</accession>
<keyword evidence="1" id="KW-1133">Transmembrane helix</keyword>
<sequence length="173" mass="19644">MSVRVDALVAGYRREVVHRWLLTWSGRLISLFLAGLYIYLLMVLGRDDPFYITLNLVAFVNGLSGFAIALYYEVPGVVRALHSPDPGLADDAWVAIERLRPELMPRLLVDLNLPPDERPALAQTLDRAGVVRLTEARARDRWRTIGPIYFAGYTVALAAYLWLVYSWTPETIR</sequence>
<evidence type="ECO:0000313" key="3">
    <source>
        <dbReference type="Proteomes" id="UP001217838"/>
    </source>
</evidence>
<dbReference type="Proteomes" id="UP001217838">
    <property type="component" value="Unassembled WGS sequence"/>
</dbReference>
<comment type="caution">
    <text evidence="2">The sequence shown here is derived from an EMBL/GenBank/DDBJ whole genome shotgun (WGS) entry which is preliminary data.</text>
</comment>
<reference evidence="2 3" key="1">
    <citation type="submission" date="2022-11" db="EMBL/GenBank/DDBJ databases">
        <title>Minimal conservation of predation-associated metabolite biosynthetic gene clusters underscores biosynthetic potential of Myxococcota including descriptions for ten novel species: Archangium lansinium sp. nov., Myxococcus landrumus sp. nov., Nannocystis bai.</title>
        <authorList>
            <person name="Ahearne A."/>
            <person name="Stevens C."/>
            <person name="Dowd S."/>
        </authorList>
    </citation>
    <scope>NUCLEOTIDE SEQUENCE [LARGE SCALE GENOMIC DNA]</scope>
    <source>
        <strain evidence="2 3">NCELM</strain>
    </source>
</reference>
<dbReference type="RefSeq" id="WP_271995596.1">
    <property type="nucleotide sequence ID" value="NZ_JAQNDN010000002.1"/>
</dbReference>
<proteinExistence type="predicted"/>
<keyword evidence="1" id="KW-0472">Membrane</keyword>